<evidence type="ECO:0000259" key="1">
    <source>
        <dbReference type="Pfam" id="PF00646"/>
    </source>
</evidence>
<organism evidence="2 3">
    <name type="scientific">Quercus rubra</name>
    <name type="common">Northern red oak</name>
    <name type="synonym">Quercus borealis</name>
    <dbReference type="NCBI Taxonomy" id="3512"/>
    <lineage>
        <taxon>Eukaryota</taxon>
        <taxon>Viridiplantae</taxon>
        <taxon>Streptophyta</taxon>
        <taxon>Embryophyta</taxon>
        <taxon>Tracheophyta</taxon>
        <taxon>Spermatophyta</taxon>
        <taxon>Magnoliopsida</taxon>
        <taxon>eudicotyledons</taxon>
        <taxon>Gunneridae</taxon>
        <taxon>Pentapetalae</taxon>
        <taxon>rosids</taxon>
        <taxon>fabids</taxon>
        <taxon>Fagales</taxon>
        <taxon>Fagaceae</taxon>
        <taxon>Quercus</taxon>
    </lineage>
</organism>
<dbReference type="EMBL" id="JAXUIC010000011">
    <property type="protein sequence ID" value="KAK4563474.1"/>
    <property type="molecule type" value="Genomic_DNA"/>
</dbReference>
<dbReference type="Gene3D" id="1.20.1280.50">
    <property type="match status" value="1"/>
</dbReference>
<feature type="domain" description="F-box" evidence="1">
    <location>
        <begin position="12"/>
        <end position="47"/>
    </location>
</feature>
<dbReference type="InterPro" id="IPR053772">
    <property type="entry name" value="At1g61320/At1g61330-like"/>
</dbReference>
<dbReference type="InterPro" id="IPR001810">
    <property type="entry name" value="F-box_dom"/>
</dbReference>
<feature type="non-terminal residue" evidence="2">
    <location>
        <position position="1"/>
    </location>
</feature>
<dbReference type="PANTHER" id="PTHR34145">
    <property type="entry name" value="OS02G0105600 PROTEIN"/>
    <property type="match status" value="1"/>
</dbReference>
<proteinExistence type="predicted"/>
<keyword evidence="3" id="KW-1185">Reference proteome</keyword>
<dbReference type="Proteomes" id="UP001324115">
    <property type="component" value="Unassembled WGS sequence"/>
</dbReference>
<accession>A0AAN7E5A2</accession>
<protein>
    <recommendedName>
        <fullName evidence="1">F-box domain-containing protein</fullName>
    </recommendedName>
</protein>
<name>A0AAN7E5A2_QUERU</name>
<dbReference type="Pfam" id="PF00646">
    <property type="entry name" value="F-box"/>
    <property type="match status" value="1"/>
</dbReference>
<reference evidence="2 3" key="1">
    <citation type="journal article" date="2023" name="G3 (Bethesda)">
        <title>A haplotype-resolved chromosome-scale genome for Quercus rubra L. provides insights into the genetics of adaptive traits for red oak species.</title>
        <authorList>
            <person name="Kapoor B."/>
            <person name="Jenkins J."/>
            <person name="Schmutz J."/>
            <person name="Zhebentyayeva T."/>
            <person name="Kuelheim C."/>
            <person name="Coggeshall M."/>
            <person name="Heim C."/>
            <person name="Lasky J.R."/>
            <person name="Leites L."/>
            <person name="Islam-Faridi N."/>
            <person name="Romero-Severson J."/>
            <person name="DeLeo V.L."/>
            <person name="Lucas S.M."/>
            <person name="Lazic D."/>
            <person name="Gailing O."/>
            <person name="Carlson J."/>
            <person name="Staton M."/>
        </authorList>
    </citation>
    <scope>NUCLEOTIDE SEQUENCE [LARGE SCALE GENOMIC DNA]</scope>
    <source>
        <strain evidence="2">Pseudo-F2</strain>
    </source>
</reference>
<evidence type="ECO:0000313" key="3">
    <source>
        <dbReference type="Proteomes" id="UP001324115"/>
    </source>
</evidence>
<gene>
    <name evidence="2" type="ORF">RGQ29_005831</name>
</gene>
<dbReference type="SUPFAM" id="SSF81383">
    <property type="entry name" value="F-box domain"/>
    <property type="match status" value="1"/>
</dbReference>
<dbReference type="InterPro" id="IPR036047">
    <property type="entry name" value="F-box-like_dom_sf"/>
</dbReference>
<dbReference type="AlphaFoldDB" id="A0AAN7E5A2"/>
<dbReference type="CDD" id="cd22160">
    <property type="entry name" value="F-box_AtFBL13-like"/>
    <property type="match status" value="1"/>
</dbReference>
<comment type="caution">
    <text evidence="2">The sequence shown here is derived from an EMBL/GenBank/DDBJ whole genome shotgun (WGS) entry which is preliminary data.</text>
</comment>
<evidence type="ECO:0000313" key="2">
    <source>
        <dbReference type="EMBL" id="KAK4563474.1"/>
    </source>
</evidence>
<dbReference type="InterPro" id="IPR053781">
    <property type="entry name" value="F-box_AtFBL13-like"/>
</dbReference>
<dbReference type="PANTHER" id="PTHR34145:SF68">
    <property type="entry name" value="FBD DOMAIN-CONTAINING PROTEIN"/>
    <property type="match status" value="1"/>
</dbReference>
<dbReference type="SUPFAM" id="SSF52047">
    <property type="entry name" value="RNI-like"/>
    <property type="match status" value="1"/>
</dbReference>
<sequence length="350" mass="40422">CIRKFGDLDDCISWLPDEILISILSLLTIKEAIKTSVLSHRWKYLWSFTDTLEFDDPDTMQDIDAEKKKLKIERKKFVKSVNHILKLYQLGKHSTRHIDSWIDFAIPKRIKRLELDFMPRESIRHYYALPFEWFTRIISSIGAPCINFLTSLTLMYIDVTSGLLEHCLSYCPVLERLHAAHSKCLLKYLHLINCIQIRSTEIFAPNLESFGFMYLLVEYIPITLEFPELQGLLNLRRLEVRVAAFDDGSLLGLISVIEATHILHKFSLKVMKHPNEHLKEVEIVGFVGCTIDIELTVYLLESAIKLETIVIYPHAPHSVGTPWETENEGARECAEQLKKHPPLGAELIIL</sequence>